<keyword evidence="1" id="KW-0732">Signal</keyword>
<dbReference type="Pfam" id="PF02638">
    <property type="entry name" value="GHL10"/>
    <property type="match status" value="1"/>
</dbReference>
<name>A0A1J1LF25_9CYAN</name>
<dbReference type="EMBL" id="CZDF01000132">
    <property type="protein sequence ID" value="CUR31032.1"/>
    <property type="molecule type" value="Genomic_DNA"/>
</dbReference>
<dbReference type="OrthoDB" id="580981at2"/>
<dbReference type="InterPro" id="IPR017853">
    <property type="entry name" value="GH"/>
</dbReference>
<dbReference type="InterPro" id="IPR052177">
    <property type="entry name" value="Divisome_Glycosyl_Hydrolase"/>
</dbReference>
<dbReference type="Gene3D" id="3.20.20.80">
    <property type="entry name" value="Glycosidases"/>
    <property type="match status" value="1"/>
</dbReference>
<proteinExistence type="predicted"/>
<accession>A0A1J1LF25</accession>
<dbReference type="SUPFAM" id="SSF51445">
    <property type="entry name" value="(Trans)glycosidases"/>
    <property type="match status" value="1"/>
</dbReference>
<feature type="transmembrane region" description="Helical" evidence="2">
    <location>
        <begin position="12"/>
        <end position="30"/>
    </location>
</feature>
<organism evidence="4 5">
    <name type="scientific">Planktothrix tepida PCC 9214</name>
    <dbReference type="NCBI Taxonomy" id="671072"/>
    <lineage>
        <taxon>Bacteria</taxon>
        <taxon>Bacillati</taxon>
        <taxon>Cyanobacteriota</taxon>
        <taxon>Cyanophyceae</taxon>
        <taxon>Oscillatoriophycideae</taxon>
        <taxon>Oscillatoriales</taxon>
        <taxon>Microcoleaceae</taxon>
        <taxon>Planktothrix</taxon>
    </lineage>
</organism>
<evidence type="ECO:0000313" key="4">
    <source>
        <dbReference type="EMBL" id="CUR31032.1"/>
    </source>
</evidence>
<dbReference type="PANTHER" id="PTHR43405">
    <property type="entry name" value="GLYCOSYL HYDROLASE DIGH"/>
    <property type="match status" value="1"/>
</dbReference>
<dbReference type="AlphaFoldDB" id="A0A1J1LF25"/>
<gene>
    <name evidence="4" type="ORF">PL9214290623</name>
</gene>
<evidence type="ECO:0000256" key="2">
    <source>
        <dbReference type="SAM" id="Phobius"/>
    </source>
</evidence>
<dbReference type="STRING" id="671072.PL9214290623"/>
<protein>
    <recommendedName>
        <fullName evidence="3">Glycosyl hydrolase-like 10 domain-containing protein</fullName>
    </recommendedName>
</protein>
<keyword evidence="2" id="KW-0472">Membrane</keyword>
<dbReference type="Proteomes" id="UP000184315">
    <property type="component" value="Unassembled WGS sequence"/>
</dbReference>
<dbReference type="InterPro" id="IPR003790">
    <property type="entry name" value="GHL10"/>
</dbReference>
<reference evidence="5" key="1">
    <citation type="submission" date="2015-10" db="EMBL/GenBank/DDBJ databases">
        <authorList>
            <person name="Regsiter A."/>
            <person name="william w."/>
        </authorList>
    </citation>
    <scope>NUCLEOTIDE SEQUENCE [LARGE SCALE GENOMIC DNA]</scope>
</reference>
<evidence type="ECO:0000256" key="1">
    <source>
        <dbReference type="ARBA" id="ARBA00022729"/>
    </source>
</evidence>
<dbReference type="RefSeq" id="WP_072717966.1">
    <property type="nucleotide sequence ID" value="NZ_LN889782.1"/>
</dbReference>
<evidence type="ECO:0000259" key="3">
    <source>
        <dbReference type="Pfam" id="PF02638"/>
    </source>
</evidence>
<sequence length="419" mass="49089">MLKLRKKIILTIYRISSFILSLIVAITLLIPPAPSQPILIIPNEIRGVWLTNVSSGVLFFPWGMNRALHQLSDLKFNTIYPVVWNRGVTFYKSAVARRVIGRSQDSLLNLTQLGGDILSKIVTEGHRNGLKVIPWFEYGFMAPKNSAIVQRHPDWLAQTQKGEKALNHFRNSEDVSYQTKIKNWIVNQILEWMTIKNVWLNPLHPGVQQFIEDLILEVVMKYNIDGIQLDDHFGLPVEFGYDEYTIQLYKQEHNNQLPPNNPYNQEWRNWRADKITELVQRIVKNVKEVKPDCMISLSPNPYEYTYEMYLQDWLTWVNQGLVDDIVLQVYRDSITKFISELDHESVQIARRKVPVIIGLLSGTLRHPVPMEQIEKQMKVVRDRGFDGVSFFYWETLWSYFTPDSPRYRRQSFKTLFSDS</sequence>
<evidence type="ECO:0000313" key="5">
    <source>
        <dbReference type="Proteomes" id="UP000184315"/>
    </source>
</evidence>
<keyword evidence="2" id="KW-1133">Transmembrane helix</keyword>
<feature type="domain" description="Glycosyl hydrolase-like 10" evidence="3">
    <location>
        <begin position="166"/>
        <end position="371"/>
    </location>
</feature>
<dbReference type="PANTHER" id="PTHR43405:SF1">
    <property type="entry name" value="GLYCOSYL HYDROLASE DIGH"/>
    <property type="match status" value="1"/>
</dbReference>
<keyword evidence="2" id="KW-0812">Transmembrane</keyword>
<keyword evidence="5" id="KW-1185">Reference proteome</keyword>